<dbReference type="SUPFAM" id="SSF49599">
    <property type="entry name" value="TRAF domain-like"/>
    <property type="match status" value="1"/>
</dbReference>
<evidence type="ECO:0000313" key="5">
    <source>
        <dbReference type="Proteomes" id="UP000663854"/>
    </source>
</evidence>
<evidence type="ECO:0000313" key="6">
    <source>
        <dbReference type="Proteomes" id="UP000663870"/>
    </source>
</evidence>
<dbReference type="EMBL" id="CAJNOH010001799">
    <property type="protein sequence ID" value="CAF1251403.1"/>
    <property type="molecule type" value="Genomic_DNA"/>
</dbReference>
<dbReference type="EMBL" id="CAJNOL010002844">
    <property type="protein sequence ID" value="CAF1532609.1"/>
    <property type="molecule type" value="Genomic_DNA"/>
</dbReference>
<dbReference type="Proteomes" id="UP000663870">
    <property type="component" value="Unassembled WGS sequence"/>
</dbReference>
<keyword evidence="6" id="KW-1185">Reference proteome</keyword>
<accession>A0A815A6P3</accession>
<dbReference type="AlphaFoldDB" id="A0A815A6P3"/>
<dbReference type="InterPro" id="IPR049342">
    <property type="entry name" value="TRAF1-6_MATH_dom"/>
</dbReference>
<dbReference type="Gene3D" id="2.60.210.10">
    <property type="entry name" value="Apoptosis, Tumor Necrosis Factor Receptor Associated Protein 2, Chain A"/>
    <property type="match status" value="1"/>
</dbReference>
<dbReference type="CDD" id="cd00270">
    <property type="entry name" value="MATH_TRAF_C"/>
    <property type="match status" value="1"/>
</dbReference>
<evidence type="ECO:0000313" key="3">
    <source>
        <dbReference type="EMBL" id="CAF1251403.1"/>
    </source>
</evidence>
<reference evidence="3" key="1">
    <citation type="submission" date="2021-02" db="EMBL/GenBank/DDBJ databases">
        <authorList>
            <person name="Nowell W R."/>
        </authorList>
    </citation>
    <scope>NUCLEOTIDE SEQUENCE</scope>
</reference>
<dbReference type="PANTHER" id="PTHR10131:SF94">
    <property type="entry name" value="TNF RECEPTOR-ASSOCIATED FACTOR 4"/>
    <property type="match status" value="1"/>
</dbReference>
<dbReference type="GO" id="GO:0043122">
    <property type="term" value="P:regulation of canonical NF-kappaB signal transduction"/>
    <property type="evidence" value="ECO:0007669"/>
    <property type="project" value="TreeGrafter"/>
</dbReference>
<sequence>MKERKQPGEFNSHDSSTDIFDDYDESPELDRIQSQMRYAGLCLDCQQILSDMLKAEEFHMLCTLCGWNSHFGNYEDHPNRCNQRWICNCCNIPLLSSCISQESVMPESSNRTRFLLRFSARRYPDVSKNTNAFCQTINEKMKHVDDNFIVQNNTLRYLSQECSLLKINCEQTNACIKRIKSNQDKFEKLLQETKQLVEDMHYISYNGELLWRIEGFTQKFAEAQSGKQMSIVSPILYSSRNGYKMRACLFLNGDDDAQGTHMSIYIVLLKGEYDAILPWPFNIPMIFCLFDQTGHNHNIIDKFCPDTTSNSFQRPISEKNIASGIQKYCPLAIIKKRMNSYVQNDEMFIKIIVDFHDTPRQLLPEILKLNPGFPEYVQEDKKHTERNLYKQVREALEAVKRRSNQEVLQYGLVPTYSSRLSSTRQQQQTSTTNFHGTPCEDTSDE</sequence>
<proteinExistence type="predicted"/>
<dbReference type="PROSITE" id="PS50144">
    <property type="entry name" value="MATH"/>
    <property type="match status" value="1"/>
</dbReference>
<name>A0A815A6P3_9BILA</name>
<dbReference type="InterPro" id="IPR002083">
    <property type="entry name" value="MATH/TRAF_dom"/>
</dbReference>
<gene>
    <name evidence="4" type="ORF">JXQ802_LOCUS42351</name>
    <name evidence="3" type="ORF">PYM288_LOCUS27400</name>
</gene>
<dbReference type="InterPro" id="IPR008974">
    <property type="entry name" value="TRAF-like"/>
</dbReference>
<evidence type="ECO:0000256" key="1">
    <source>
        <dbReference type="SAM" id="MobiDB-lite"/>
    </source>
</evidence>
<evidence type="ECO:0000259" key="2">
    <source>
        <dbReference type="PROSITE" id="PS50144"/>
    </source>
</evidence>
<dbReference type="Proteomes" id="UP000663854">
    <property type="component" value="Unassembled WGS sequence"/>
</dbReference>
<dbReference type="SMART" id="SM00061">
    <property type="entry name" value="MATH"/>
    <property type="match status" value="1"/>
</dbReference>
<feature type="region of interest" description="Disordered" evidence="1">
    <location>
        <begin position="419"/>
        <end position="445"/>
    </location>
</feature>
<dbReference type="PANTHER" id="PTHR10131">
    <property type="entry name" value="TNF RECEPTOR ASSOCIATED FACTOR"/>
    <property type="match status" value="1"/>
</dbReference>
<dbReference type="Pfam" id="PF21355">
    <property type="entry name" value="TRAF-mep_MATH"/>
    <property type="match status" value="1"/>
</dbReference>
<feature type="domain" description="MATH" evidence="2">
    <location>
        <begin position="206"/>
        <end position="353"/>
    </location>
</feature>
<protein>
    <recommendedName>
        <fullName evidence="2">MATH domain-containing protein</fullName>
    </recommendedName>
</protein>
<evidence type="ECO:0000313" key="4">
    <source>
        <dbReference type="EMBL" id="CAF1532609.1"/>
    </source>
</evidence>
<organism evidence="3 5">
    <name type="scientific">Rotaria sordida</name>
    <dbReference type="NCBI Taxonomy" id="392033"/>
    <lineage>
        <taxon>Eukaryota</taxon>
        <taxon>Metazoa</taxon>
        <taxon>Spiralia</taxon>
        <taxon>Gnathifera</taxon>
        <taxon>Rotifera</taxon>
        <taxon>Eurotatoria</taxon>
        <taxon>Bdelloidea</taxon>
        <taxon>Philodinida</taxon>
        <taxon>Philodinidae</taxon>
        <taxon>Rotaria</taxon>
    </lineage>
</organism>
<comment type="caution">
    <text evidence="3">The sequence shown here is derived from an EMBL/GenBank/DDBJ whole genome shotgun (WGS) entry which is preliminary data.</text>
</comment>
<feature type="compositionally biased region" description="Low complexity" evidence="1">
    <location>
        <begin position="419"/>
        <end position="432"/>
    </location>
</feature>